<name>A0A8J8SVI2_HALGN</name>
<evidence type="ECO:0000313" key="2">
    <source>
        <dbReference type="Proteomes" id="UP000785679"/>
    </source>
</evidence>
<accession>A0A8J8SVI2</accession>
<keyword evidence="2" id="KW-1185">Reference proteome</keyword>
<dbReference type="AlphaFoldDB" id="A0A8J8SVI2"/>
<gene>
    <name evidence="1" type="ORF">FGO68_gene8427</name>
</gene>
<organism evidence="1 2">
    <name type="scientific">Halteria grandinella</name>
    <dbReference type="NCBI Taxonomy" id="5974"/>
    <lineage>
        <taxon>Eukaryota</taxon>
        <taxon>Sar</taxon>
        <taxon>Alveolata</taxon>
        <taxon>Ciliophora</taxon>
        <taxon>Intramacronucleata</taxon>
        <taxon>Spirotrichea</taxon>
        <taxon>Stichotrichia</taxon>
        <taxon>Sporadotrichida</taxon>
        <taxon>Halteriidae</taxon>
        <taxon>Halteria</taxon>
    </lineage>
</organism>
<dbReference type="EMBL" id="RRYP01023569">
    <property type="protein sequence ID" value="TNV72214.1"/>
    <property type="molecule type" value="Genomic_DNA"/>
</dbReference>
<protein>
    <submittedName>
        <fullName evidence="1">Uncharacterized protein</fullName>
    </submittedName>
</protein>
<reference evidence="1" key="1">
    <citation type="submission" date="2019-06" db="EMBL/GenBank/DDBJ databases">
        <authorList>
            <person name="Zheng W."/>
        </authorList>
    </citation>
    <scope>NUCLEOTIDE SEQUENCE</scope>
    <source>
        <strain evidence="1">QDHG01</strain>
    </source>
</reference>
<evidence type="ECO:0000313" key="1">
    <source>
        <dbReference type="EMBL" id="TNV72214.1"/>
    </source>
</evidence>
<proteinExistence type="predicted"/>
<comment type="caution">
    <text evidence="1">The sequence shown here is derived from an EMBL/GenBank/DDBJ whole genome shotgun (WGS) entry which is preliminary data.</text>
</comment>
<dbReference type="Proteomes" id="UP000785679">
    <property type="component" value="Unassembled WGS sequence"/>
</dbReference>
<sequence length="127" mass="14578">MKSRHLETSLSQSCTLTLQTARGLRLNRPLSTQLVASFFQYDEFLINSLYYYVALHCFHQSAIGSSGNSLTFEPLSMRVRNISINYFHKFSESCLSADSTRKQLYWRQAFASIFLRGLHGGSQLFVH</sequence>